<feature type="transmembrane region" description="Helical" evidence="6">
    <location>
        <begin position="82"/>
        <end position="102"/>
    </location>
</feature>
<keyword evidence="4 6" id="KW-1133">Transmembrane helix</keyword>
<dbReference type="Pfam" id="PF04138">
    <property type="entry name" value="GtrA_DPMS_TM"/>
    <property type="match status" value="1"/>
</dbReference>
<dbReference type="PANTHER" id="PTHR38459:SF1">
    <property type="entry name" value="PROPHAGE BACTOPRENOL-LINKED GLUCOSE TRANSLOCASE HOMOLOG"/>
    <property type="match status" value="1"/>
</dbReference>
<comment type="subcellular location">
    <subcellularLocation>
        <location evidence="1">Membrane</location>
        <topology evidence="1">Multi-pass membrane protein</topology>
    </subcellularLocation>
</comment>
<feature type="transmembrane region" description="Helical" evidence="6">
    <location>
        <begin position="108"/>
        <end position="128"/>
    </location>
</feature>
<dbReference type="InterPro" id="IPR007267">
    <property type="entry name" value="GtrA_DPMS_TM"/>
</dbReference>
<evidence type="ECO:0000256" key="4">
    <source>
        <dbReference type="ARBA" id="ARBA00022989"/>
    </source>
</evidence>
<evidence type="ECO:0000313" key="9">
    <source>
        <dbReference type="Proteomes" id="UP000239415"/>
    </source>
</evidence>
<gene>
    <name evidence="8" type="ORF">CLV67_12894</name>
</gene>
<keyword evidence="3 6" id="KW-0812">Transmembrane</keyword>
<accession>A0A2T0JXP2</accession>
<evidence type="ECO:0000256" key="6">
    <source>
        <dbReference type="SAM" id="Phobius"/>
    </source>
</evidence>
<reference evidence="8 9" key="1">
    <citation type="submission" date="2018-03" db="EMBL/GenBank/DDBJ databases">
        <title>Genomic Encyclopedia of Archaeal and Bacterial Type Strains, Phase II (KMG-II): from individual species to whole genera.</title>
        <authorList>
            <person name="Goeker M."/>
        </authorList>
    </citation>
    <scope>NUCLEOTIDE SEQUENCE [LARGE SCALE GENOMIC DNA]</scope>
    <source>
        <strain evidence="8 9">DSM 43146</strain>
    </source>
</reference>
<comment type="caution">
    <text evidence="8">The sequence shown here is derived from an EMBL/GenBank/DDBJ whole genome shotgun (WGS) entry which is preliminary data.</text>
</comment>
<keyword evidence="5 6" id="KW-0472">Membrane</keyword>
<feature type="transmembrane region" description="Helical" evidence="6">
    <location>
        <begin position="46"/>
        <end position="66"/>
    </location>
</feature>
<feature type="transmembrane region" description="Helical" evidence="6">
    <location>
        <begin position="20"/>
        <end position="40"/>
    </location>
</feature>
<evidence type="ECO:0000256" key="5">
    <source>
        <dbReference type="ARBA" id="ARBA00023136"/>
    </source>
</evidence>
<organism evidence="8 9">
    <name type="scientific">Actinoplanes italicus</name>
    <dbReference type="NCBI Taxonomy" id="113567"/>
    <lineage>
        <taxon>Bacteria</taxon>
        <taxon>Bacillati</taxon>
        <taxon>Actinomycetota</taxon>
        <taxon>Actinomycetes</taxon>
        <taxon>Micromonosporales</taxon>
        <taxon>Micromonosporaceae</taxon>
        <taxon>Actinoplanes</taxon>
    </lineage>
</organism>
<evidence type="ECO:0000256" key="3">
    <source>
        <dbReference type="ARBA" id="ARBA00022692"/>
    </source>
</evidence>
<feature type="domain" description="GtrA/DPMS transmembrane" evidence="7">
    <location>
        <begin position="21"/>
        <end position="134"/>
    </location>
</feature>
<dbReference type="OrthoDB" id="2082501at2"/>
<dbReference type="RefSeq" id="WP_106329706.1">
    <property type="nucleotide sequence ID" value="NZ_BOMO01000154.1"/>
</dbReference>
<proteinExistence type="inferred from homology"/>
<protein>
    <submittedName>
        <fullName evidence="8">Putative flippase GtrA</fullName>
    </submittedName>
</protein>
<sequence length="135" mass="14612">MTAGVDSGRSVLRITRSSGFRFLVVGGTSVVVDAGLLWVLHGLVGMWLEPATALSFLAGLVVNFALNRQWSFASTGRMRSQAVRYAALVAVNLLVTVVLVKALTTLGVMYLIAKVFTTALLSVVNYFVSRKWIFS</sequence>
<dbReference type="GO" id="GO:0000271">
    <property type="term" value="P:polysaccharide biosynthetic process"/>
    <property type="evidence" value="ECO:0007669"/>
    <property type="project" value="InterPro"/>
</dbReference>
<evidence type="ECO:0000313" key="8">
    <source>
        <dbReference type="EMBL" id="PRX12437.1"/>
    </source>
</evidence>
<dbReference type="AlphaFoldDB" id="A0A2T0JXP2"/>
<keyword evidence="9" id="KW-1185">Reference proteome</keyword>
<evidence type="ECO:0000259" key="7">
    <source>
        <dbReference type="Pfam" id="PF04138"/>
    </source>
</evidence>
<dbReference type="GO" id="GO:0005886">
    <property type="term" value="C:plasma membrane"/>
    <property type="evidence" value="ECO:0007669"/>
    <property type="project" value="TreeGrafter"/>
</dbReference>
<dbReference type="Proteomes" id="UP000239415">
    <property type="component" value="Unassembled WGS sequence"/>
</dbReference>
<evidence type="ECO:0000256" key="1">
    <source>
        <dbReference type="ARBA" id="ARBA00004141"/>
    </source>
</evidence>
<dbReference type="InterPro" id="IPR051401">
    <property type="entry name" value="GtrA_CellWall_Glycosyl"/>
</dbReference>
<name>A0A2T0JXP2_9ACTN</name>
<evidence type="ECO:0000256" key="2">
    <source>
        <dbReference type="ARBA" id="ARBA00009399"/>
    </source>
</evidence>
<comment type="similarity">
    <text evidence="2">Belongs to the GtrA family.</text>
</comment>
<dbReference type="PANTHER" id="PTHR38459">
    <property type="entry name" value="PROPHAGE BACTOPRENOL-LINKED GLUCOSE TRANSLOCASE HOMOLOG"/>
    <property type="match status" value="1"/>
</dbReference>
<dbReference type="EMBL" id="PVMZ01000028">
    <property type="protein sequence ID" value="PRX12437.1"/>
    <property type="molecule type" value="Genomic_DNA"/>
</dbReference>